<evidence type="ECO:0008006" key="3">
    <source>
        <dbReference type="Google" id="ProtNLM"/>
    </source>
</evidence>
<feature type="signal peptide" evidence="1">
    <location>
        <begin position="1"/>
        <end position="26"/>
    </location>
</feature>
<protein>
    <recommendedName>
        <fullName evidence="3">Lipoprotein</fullName>
    </recommendedName>
</protein>
<reference evidence="2" key="1">
    <citation type="submission" date="2009-05" db="EMBL/GenBank/DDBJ databases">
        <authorList>
            <person name="Harkins D.M."/>
            <person name="DeShazer D."/>
            <person name="Woods D.E."/>
            <person name="Brinkac L.M."/>
            <person name="Brown K.A."/>
            <person name="Hung G.C."/>
            <person name="Tuanyok A."/>
            <person name="Zhang B."/>
            <person name="Nierman W.C."/>
        </authorList>
    </citation>
    <scope>NUCLEOTIDE SEQUENCE [LARGE SCALE GENOMIC DNA]</scope>
    <source>
        <strain evidence="2">1710a</strain>
    </source>
</reference>
<proteinExistence type="predicted"/>
<dbReference type="Proteomes" id="UP000001812">
    <property type="component" value="Chromosome II"/>
</dbReference>
<organism evidence="2">
    <name type="scientific">Burkholderia pseudomallei 1710a</name>
    <dbReference type="NCBI Taxonomy" id="320371"/>
    <lineage>
        <taxon>Bacteria</taxon>
        <taxon>Pseudomonadati</taxon>
        <taxon>Pseudomonadota</taxon>
        <taxon>Betaproteobacteria</taxon>
        <taxon>Burkholderiales</taxon>
        <taxon>Burkholderiaceae</taxon>
        <taxon>Burkholderia</taxon>
        <taxon>pseudomallei group</taxon>
    </lineage>
</organism>
<dbReference type="EMBL" id="CM000833">
    <property type="protein sequence ID" value="EET04394.1"/>
    <property type="molecule type" value="Genomic_DNA"/>
</dbReference>
<dbReference type="AlphaFoldDB" id="A0A0E1VW86"/>
<keyword evidence="1" id="KW-0732">Signal</keyword>
<evidence type="ECO:0000313" key="2">
    <source>
        <dbReference type="EMBL" id="EET04394.1"/>
    </source>
</evidence>
<gene>
    <name evidence="2" type="ORF">BURPS1710A_A2996</name>
</gene>
<sequence>MRTVKRFLGHVASCAALCVIATTAVAGSDSARAPLILDTQSGIHDGKSGIVLQNAPLSRAPIVAPAQPAPMTELPSGSTMGSTAPMVVIPYIEVPGSAVPLKAPPQRQ</sequence>
<dbReference type="HOGENOM" id="CLU_153059_1_0_4"/>
<feature type="chain" id="PRO_5002388100" description="Lipoprotein" evidence="1">
    <location>
        <begin position="27"/>
        <end position="108"/>
    </location>
</feature>
<accession>A0A0E1VW86</accession>
<evidence type="ECO:0000256" key="1">
    <source>
        <dbReference type="SAM" id="SignalP"/>
    </source>
</evidence>
<name>A0A0E1VW86_BURPE</name>